<proteinExistence type="predicted"/>
<reference evidence="3" key="1">
    <citation type="journal article" date="2019" name="Int. J. Syst. Evol. Microbiol.">
        <title>The Global Catalogue of Microorganisms (GCM) 10K type strain sequencing project: providing services to taxonomists for standard genome sequencing and annotation.</title>
        <authorList>
            <consortium name="The Broad Institute Genomics Platform"/>
            <consortium name="The Broad Institute Genome Sequencing Center for Infectious Disease"/>
            <person name="Wu L."/>
            <person name="Ma J."/>
        </authorList>
    </citation>
    <scope>NUCLEOTIDE SEQUENCE [LARGE SCALE GENOMIC DNA]</scope>
    <source>
        <strain evidence="3">CGMCC 4.1782</strain>
    </source>
</reference>
<feature type="transmembrane region" description="Helical" evidence="1">
    <location>
        <begin position="203"/>
        <end position="230"/>
    </location>
</feature>
<keyword evidence="1" id="KW-0812">Transmembrane</keyword>
<feature type="transmembrane region" description="Helical" evidence="1">
    <location>
        <begin position="110"/>
        <end position="130"/>
    </location>
</feature>
<evidence type="ECO:0000313" key="3">
    <source>
        <dbReference type="Proteomes" id="UP001597374"/>
    </source>
</evidence>
<feature type="transmembrane region" description="Helical" evidence="1">
    <location>
        <begin position="55"/>
        <end position="77"/>
    </location>
</feature>
<evidence type="ECO:0008006" key="4">
    <source>
        <dbReference type="Google" id="ProtNLM"/>
    </source>
</evidence>
<evidence type="ECO:0000313" key="2">
    <source>
        <dbReference type="EMBL" id="MFD2247113.1"/>
    </source>
</evidence>
<protein>
    <recommendedName>
        <fullName evidence="4">RDD family protein</fullName>
    </recommendedName>
</protein>
<keyword evidence="3" id="KW-1185">Reference proteome</keyword>
<keyword evidence="1" id="KW-1133">Transmembrane helix</keyword>
<dbReference type="EMBL" id="JBHUIM010000002">
    <property type="protein sequence ID" value="MFD2247113.1"/>
    <property type="molecule type" value="Genomic_DNA"/>
</dbReference>
<accession>A0ABW5D0K3</accession>
<dbReference type="Proteomes" id="UP001597374">
    <property type="component" value="Unassembled WGS sequence"/>
</dbReference>
<gene>
    <name evidence="2" type="ORF">ACFSKP_12655</name>
</gene>
<evidence type="ECO:0000256" key="1">
    <source>
        <dbReference type="SAM" id="Phobius"/>
    </source>
</evidence>
<name>A0ABW5D0K3_9BACT</name>
<comment type="caution">
    <text evidence="2">The sequence shown here is derived from an EMBL/GenBank/DDBJ whole genome shotgun (WGS) entry which is preliminary data.</text>
</comment>
<organism evidence="2 3">
    <name type="scientific">Pontibacter ruber</name>
    <dbReference type="NCBI Taxonomy" id="1343895"/>
    <lineage>
        <taxon>Bacteria</taxon>
        <taxon>Pseudomonadati</taxon>
        <taxon>Bacteroidota</taxon>
        <taxon>Cytophagia</taxon>
        <taxon>Cytophagales</taxon>
        <taxon>Hymenobacteraceae</taxon>
        <taxon>Pontibacter</taxon>
    </lineage>
</organism>
<feature type="transmembrane region" description="Helical" evidence="1">
    <location>
        <begin position="12"/>
        <end position="29"/>
    </location>
</feature>
<feature type="transmembrane region" description="Helical" evidence="1">
    <location>
        <begin position="236"/>
        <end position="257"/>
    </location>
</feature>
<keyword evidence="1" id="KW-0472">Membrane</keyword>
<sequence length="281" mass="33276">MEKQNPFSVYDFLGYLIPGSVLIYSLHIINQIENPDRLIFKELTTVVNDFQFEKFFVLIVFSYILGHFISFFSSITIERYANWKYSFPSKYLLGMSHKGYWKTARNWTDYGWRVVLIIILAPCVILDYLLGSKLAFSRFYQQPMDPFLQDITKSKIRKLINHISPEHSTNLDDEKLSQYDFHRIVTHYSYETSKNHQSRMSNYVALFGFLRNTCLIFNVLTIYSIAYMILNGTENFIFPVMFTLATYLSFMAFMKFYRRYTLEGFMVLLISNIEKTVPNHA</sequence>
<dbReference type="RefSeq" id="WP_250430049.1">
    <property type="nucleotide sequence ID" value="NZ_JALPRR010000003.1"/>
</dbReference>